<evidence type="ECO:0000256" key="1">
    <source>
        <dbReference type="ARBA" id="ARBA00004477"/>
    </source>
</evidence>
<dbReference type="Pfam" id="PF06775">
    <property type="entry name" value="Seipin"/>
    <property type="match status" value="1"/>
</dbReference>
<dbReference type="GO" id="GO:0005789">
    <property type="term" value="C:endoplasmic reticulum membrane"/>
    <property type="evidence" value="ECO:0007669"/>
    <property type="project" value="UniProtKB-SubCell"/>
</dbReference>
<evidence type="ECO:0000256" key="2">
    <source>
        <dbReference type="ARBA" id="ARBA00022692"/>
    </source>
</evidence>
<dbReference type="CDD" id="cd23995">
    <property type="entry name" value="Seipin_BSCL2_like"/>
    <property type="match status" value="1"/>
</dbReference>
<feature type="region of interest" description="Disordered" evidence="7">
    <location>
        <begin position="284"/>
        <end position="316"/>
    </location>
</feature>
<protein>
    <recommendedName>
        <fullName evidence="11">Seipin</fullName>
    </recommendedName>
</protein>
<dbReference type="GO" id="GO:0140042">
    <property type="term" value="P:lipid droplet formation"/>
    <property type="evidence" value="ECO:0007669"/>
    <property type="project" value="UniProtKB-ARBA"/>
</dbReference>
<evidence type="ECO:0008006" key="11">
    <source>
        <dbReference type="Google" id="ProtNLM"/>
    </source>
</evidence>
<keyword evidence="4 8" id="KW-1133">Transmembrane helix</keyword>
<keyword evidence="3" id="KW-0256">Endoplasmic reticulum</keyword>
<dbReference type="OrthoDB" id="3990054at2759"/>
<dbReference type="Proteomes" id="UP000696280">
    <property type="component" value="Unassembled WGS sequence"/>
</dbReference>
<dbReference type="AlphaFoldDB" id="A0A9N9PWX7"/>
<evidence type="ECO:0000256" key="4">
    <source>
        <dbReference type="ARBA" id="ARBA00022989"/>
    </source>
</evidence>
<proteinExistence type="predicted"/>
<dbReference type="PANTHER" id="PTHR21212:SF0">
    <property type="entry name" value="SEIPIN"/>
    <property type="match status" value="1"/>
</dbReference>
<keyword evidence="2 8" id="KW-0812">Transmembrane</keyword>
<organism evidence="9 10">
    <name type="scientific">Hymenoscyphus fraxineus</name>
    <dbReference type="NCBI Taxonomy" id="746836"/>
    <lineage>
        <taxon>Eukaryota</taxon>
        <taxon>Fungi</taxon>
        <taxon>Dikarya</taxon>
        <taxon>Ascomycota</taxon>
        <taxon>Pezizomycotina</taxon>
        <taxon>Leotiomycetes</taxon>
        <taxon>Helotiales</taxon>
        <taxon>Helotiaceae</taxon>
        <taxon>Hymenoscyphus</taxon>
    </lineage>
</organism>
<feature type="transmembrane region" description="Helical" evidence="8">
    <location>
        <begin position="27"/>
        <end position="49"/>
    </location>
</feature>
<accession>A0A9N9PWX7</accession>
<evidence type="ECO:0000256" key="3">
    <source>
        <dbReference type="ARBA" id="ARBA00022824"/>
    </source>
</evidence>
<evidence type="ECO:0000313" key="10">
    <source>
        <dbReference type="Proteomes" id="UP000696280"/>
    </source>
</evidence>
<name>A0A9N9PWX7_9HELO</name>
<dbReference type="InterPro" id="IPR009617">
    <property type="entry name" value="Seipin"/>
</dbReference>
<dbReference type="PANTHER" id="PTHR21212">
    <property type="entry name" value="BERNARDINELLI-SEIP CONGENITAL LIPODYSTROPHY 2 HOMOLOG BSCL2 PROTEIN"/>
    <property type="match status" value="1"/>
</dbReference>
<evidence type="ECO:0000256" key="7">
    <source>
        <dbReference type="SAM" id="MobiDB-lite"/>
    </source>
</evidence>
<comment type="subcellular location">
    <subcellularLocation>
        <location evidence="1">Endoplasmic reticulum membrane</location>
        <topology evidence="1">Multi-pass membrane protein</topology>
    </subcellularLocation>
</comment>
<keyword evidence="6 8" id="KW-0472">Membrane</keyword>
<keyword evidence="10" id="KW-1185">Reference proteome</keyword>
<keyword evidence="5" id="KW-0443">Lipid metabolism</keyword>
<dbReference type="EMBL" id="CAJVRL010000084">
    <property type="protein sequence ID" value="CAG8958760.1"/>
    <property type="molecule type" value="Genomic_DNA"/>
</dbReference>
<evidence type="ECO:0000256" key="8">
    <source>
        <dbReference type="SAM" id="Phobius"/>
    </source>
</evidence>
<evidence type="ECO:0000256" key="6">
    <source>
        <dbReference type="ARBA" id="ARBA00023136"/>
    </source>
</evidence>
<dbReference type="GO" id="GO:0006629">
    <property type="term" value="P:lipid metabolic process"/>
    <property type="evidence" value="ECO:0007669"/>
    <property type="project" value="UniProtKB-KW"/>
</dbReference>
<comment type="caution">
    <text evidence="9">The sequence shown here is derived from an EMBL/GenBank/DDBJ whole genome shotgun (WGS) entry which is preliminary data.</text>
</comment>
<gene>
    <name evidence="9" type="ORF">HYFRA_00011604</name>
</gene>
<reference evidence="9" key="1">
    <citation type="submission" date="2021-07" db="EMBL/GenBank/DDBJ databases">
        <authorList>
            <person name="Durling M."/>
        </authorList>
    </citation>
    <scope>NUCLEOTIDE SEQUENCE</scope>
</reference>
<evidence type="ECO:0000313" key="9">
    <source>
        <dbReference type="EMBL" id="CAG8958760.1"/>
    </source>
</evidence>
<feature type="transmembrane region" description="Helical" evidence="8">
    <location>
        <begin position="243"/>
        <end position="268"/>
    </location>
</feature>
<feature type="region of interest" description="Disordered" evidence="7">
    <location>
        <begin position="345"/>
        <end position="390"/>
    </location>
</feature>
<evidence type="ECO:0000256" key="5">
    <source>
        <dbReference type="ARBA" id="ARBA00023098"/>
    </source>
</evidence>
<sequence>MAIMDTALAPFRVATSKPAQKTYLNTFLFLITSTVLLGVAIVAYGLFYFNFVPQIGIERVIHLQYGDGPNPYGIVPLSTSLISQQPYDITLSLHVPRSPANIRTGNFMLSLSLLSPGYKPLPPITTTDSPLAPTVSSSLTAITPEDILFSSRRPAILTYTSRLISLSERLAALPLYILGLRRESEFLTIPMAELISFPRGRKNIPGHALVEVLAGQEIQIYSLALKFTARFEGLRYLMYNYRLLSFLIGVATFWSAEVLSMIFTWFILRMIFSSSFDGGKGSIKGEETDTSVGIKNGATDEEPELSDTPRTFPTYGRQAPLKYEPRIKEEDNGGLVLQETDILPLTNEADDEDDEDLGFKDSGLGTSYSDAGGRGGVTRRRSKGKGGAGH</sequence>